<organism evidence="3 4">
    <name type="scientific">Bursaphelenchus xylophilus</name>
    <name type="common">Pinewood nematode worm</name>
    <name type="synonym">Aphelenchoides xylophilus</name>
    <dbReference type="NCBI Taxonomy" id="6326"/>
    <lineage>
        <taxon>Eukaryota</taxon>
        <taxon>Metazoa</taxon>
        <taxon>Ecdysozoa</taxon>
        <taxon>Nematoda</taxon>
        <taxon>Chromadorea</taxon>
        <taxon>Rhabditida</taxon>
        <taxon>Tylenchina</taxon>
        <taxon>Tylenchomorpha</taxon>
        <taxon>Aphelenchoidea</taxon>
        <taxon>Aphelenchoididae</taxon>
        <taxon>Bursaphelenchus</taxon>
    </lineage>
</organism>
<protein>
    <recommendedName>
        <fullName evidence="2">RYYR-CCHC domain-containing protein</fullName>
    </recommendedName>
</protein>
<dbReference type="InterPro" id="IPR057001">
    <property type="entry name" value="RYYR-CCHC"/>
</dbReference>
<feature type="region of interest" description="Disordered" evidence="1">
    <location>
        <begin position="471"/>
        <end position="553"/>
    </location>
</feature>
<evidence type="ECO:0000313" key="3">
    <source>
        <dbReference type="Proteomes" id="UP000095284"/>
    </source>
</evidence>
<feature type="domain" description="RYYR-CCHC" evidence="2">
    <location>
        <begin position="287"/>
        <end position="363"/>
    </location>
</feature>
<dbReference type="Proteomes" id="UP000095284">
    <property type="component" value="Unplaced"/>
</dbReference>
<evidence type="ECO:0000259" key="2">
    <source>
        <dbReference type="Pfam" id="PF23674"/>
    </source>
</evidence>
<evidence type="ECO:0000313" key="4">
    <source>
        <dbReference type="WBParaSite" id="BXY_0515200.1"/>
    </source>
</evidence>
<name>A0A1I7RWN9_BURXY</name>
<evidence type="ECO:0000256" key="1">
    <source>
        <dbReference type="SAM" id="MobiDB-lite"/>
    </source>
</evidence>
<dbReference type="Gene3D" id="3.40.220.10">
    <property type="entry name" value="Leucine Aminopeptidase, subunit E, domain 1"/>
    <property type="match status" value="1"/>
</dbReference>
<proteinExistence type="predicted"/>
<feature type="compositionally biased region" description="Polar residues" evidence="1">
    <location>
        <begin position="538"/>
        <end position="547"/>
    </location>
</feature>
<dbReference type="WBParaSite" id="BXY_0515200.1">
    <property type="protein sequence ID" value="BXY_0515200.1"/>
    <property type="gene ID" value="BXY_0515200"/>
</dbReference>
<dbReference type="InterPro" id="IPR043472">
    <property type="entry name" value="Macro_dom-like"/>
</dbReference>
<dbReference type="SUPFAM" id="SSF52949">
    <property type="entry name" value="Macro domain-like"/>
    <property type="match status" value="1"/>
</dbReference>
<dbReference type="Pfam" id="PF23674">
    <property type="entry name" value="RYYR-CCHC"/>
    <property type="match status" value="1"/>
</dbReference>
<dbReference type="AlphaFoldDB" id="A0A1I7RWN9"/>
<accession>A0A1I7RWN9</accession>
<sequence length="553" mass="63308">MRVGNGNLRPGPATIKYRFPAWKIFLRLFLFLAVFPDFRRISMENPLEASFFDGRLRLLNDKCLSLQKDVLVVPCYPDILSGGELYKEVMENVGESLKETIAPFSIYDPGSCKLTFSGNLKQFKRLALCILPEMFSEEGLSFLDRLKVAISIADALDLSTEMSAVSIVFSHWNIASVEQAAEILLLCIAKWLRTSIYADKIKEIVIALEDEHIFDIYFNLAQLIEGDPSLVLDVLQTMPEDEQYEENHEREITDHYPLDLTDAPHLNMHQVQVKHERRQPTTPFLFYSRNLSSSILSIEQTNGSLRQYRLSTTIGEKNTHYFRCSRCDHLNKSRPDLGVFRPKITIKDGDIASDRFPTHHPLCEEVTKTVFVVQQLDRIWKTVAPYESSELREAYSTLRQIALTDSENLYREMDTPAGRFPEWEVLKAQAQKLHSQFSLRLIKCTADDPASELNSTLSAIRAVEGELDGDKRPGNVAWLSETNEEEPQPIVKLEDDEESPHSSARPAHRRKAPSKYRQVIDPNAQYKFRIVRPRGENVSPTSYQSLAKRSRPL</sequence>
<reference evidence="4" key="1">
    <citation type="submission" date="2016-11" db="UniProtKB">
        <authorList>
            <consortium name="WormBaseParasite"/>
        </authorList>
    </citation>
    <scope>IDENTIFICATION</scope>
</reference>